<organism evidence="2 3">
    <name type="scientific">Polyporus arcularius HHB13444</name>
    <dbReference type="NCBI Taxonomy" id="1314778"/>
    <lineage>
        <taxon>Eukaryota</taxon>
        <taxon>Fungi</taxon>
        <taxon>Dikarya</taxon>
        <taxon>Basidiomycota</taxon>
        <taxon>Agaricomycotina</taxon>
        <taxon>Agaricomycetes</taxon>
        <taxon>Polyporales</taxon>
        <taxon>Polyporaceae</taxon>
        <taxon>Polyporus</taxon>
    </lineage>
</organism>
<proteinExistence type="predicted"/>
<dbReference type="InParanoid" id="A0A5C3NXG2"/>
<protein>
    <submittedName>
        <fullName evidence="2">Uncharacterized protein</fullName>
    </submittedName>
</protein>
<dbReference type="Proteomes" id="UP000308197">
    <property type="component" value="Unassembled WGS sequence"/>
</dbReference>
<dbReference type="EMBL" id="ML212722">
    <property type="protein sequence ID" value="TFK78193.1"/>
    <property type="molecule type" value="Genomic_DNA"/>
</dbReference>
<accession>A0A5C3NXG2</accession>
<keyword evidence="1" id="KW-0472">Membrane</keyword>
<keyword evidence="1" id="KW-1133">Transmembrane helix</keyword>
<dbReference type="AlphaFoldDB" id="A0A5C3NXG2"/>
<feature type="transmembrane region" description="Helical" evidence="1">
    <location>
        <begin position="184"/>
        <end position="201"/>
    </location>
</feature>
<name>A0A5C3NXG2_9APHY</name>
<evidence type="ECO:0000313" key="2">
    <source>
        <dbReference type="EMBL" id="TFK78193.1"/>
    </source>
</evidence>
<reference evidence="2 3" key="1">
    <citation type="journal article" date="2019" name="Nat. Ecol. Evol.">
        <title>Megaphylogeny resolves global patterns of mushroom evolution.</title>
        <authorList>
            <person name="Varga T."/>
            <person name="Krizsan K."/>
            <person name="Foldi C."/>
            <person name="Dima B."/>
            <person name="Sanchez-Garcia M."/>
            <person name="Sanchez-Ramirez S."/>
            <person name="Szollosi G.J."/>
            <person name="Szarkandi J.G."/>
            <person name="Papp V."/>
            <person name="Albert L."/>
            <person name="Andreopoulos W."/>
            <person name="Angelini C."/>
            <person name="Antonin V."/>
            <person name="Barry K.W."/>
            <person name="Bougher N.L."/>
            <person name="Buchanan P."/>
            <person name="Buyck B."/>
            <person name="Bense V."/>
            <person name="Catcheside P."/>
            <person name="Chovatia M."/>
            <person name="Cooper J."/>
            <person name="Damon W."/>
            <person name="Desjardin D."/>
            <person name="Finy P."/>
            <person name="Geml J."/>
            <person name="Haridas S."/>
            <person name="Hughes K."/>
            <person name="Justo A."/>
            <person name="Karasinski D."/>
            <person name="Kautmanova I."/>
            <person name="Kiss B."/>
            <person name="Kocsube S."/>
            <person name="Kotiranta H."/>
            <person name="LaButti K.M."/>
            <person name="Lechner B.E."/>
            <person name="Liimatainen K."/>
            <person name="Lipzen A."/>
            <person name="Lukacs Z."/>
            <person name="Mihaltcheva S."/>
            <person name="Morgado L.N."/>
            <person name="Niskanen T."/>
            <person name="Noordeloos M.E."/>
            <person name="Ohm R.A."/>
            <person name="Ortiz-Santana B."/>
            <person name="Ovrebo C."/>
            <person name="Racz N."/>
            <person name="Riley R."/>
            <person name="Savchenko A."/>
            <person name="Shiryaev A."/>
            <person name="Soop K."/>
            <person name="Spirin V."/>
            <person name="Szebenyi C."/>
            <person name="Tomsovsky M."/>
            <person name="Tulloss R.E."/>
            <person name="Uehling J."/>
            <person name="Grigoriev I.V."/>
            <person name="Vagvolgyi C."/>
            <person name="Papp T."/>
            <person name="Martin F.M."/>
            <person name="Miettinen O."/>
            <person name="Hibbett D.S."/>
            <person name="Nagy L.G."/>
        </authorList>
    </citation>
    <scope>NUCLEOTIDE SEQUENCE [LARGE SCALE GENOMIC DNA]</scope>
    <source>
        <strain evidence="2 3">HHB13444</strain>
    </source>
</reference>
<evidence type="ECO:0000313" key="3">
    <source>
        <dbReference type="Proteomes" id="UP000308197"/>
    </source>
</evidence>
<gene>
    <name evidence="2" type="ORF">K466DRAFT_97532</name>
</gene>
<keyword evidence="3" id="KW-1185">Reference proteome</keyword>
<keyword evidence="1" id="KW-0812">Transmembrane</keyword>
<sequence length="244" mass="27889">MLQRHVQAQSHRCRWCLALYQRSKDCGLFSGRLASITDAVASTLCPSDQIAQHPQPIDDTIMPAPEINIPALILPAHLRLGATNWRDFKHAVETACRVAGVEDNLTRVWRAGQWSAKECDAWAERDELCKAIITLNIHEFSRYGVSAGKETTAQEVWAQLIQIHTPTRWFWLCQWVRPFTRLEWMLLGVVFCFFVLLLLSAEELQKLRAVLAEAQVGCRFESPLAKRMFQDLVGDGRRLRYTGL</sequence>
<evidence type="ECO:0000256" key="1">
    <source>
        <dbReference type="SAM" id="Phobius"/>
    </source>
</evidence>